<evidence type="ECO:0000313" key="2">
    <source>
        <dbReference type="EMBL" id="QJD98109.1"/>
    </source>
</evidence>
<dbReference type="KEGG" id="mrob:HH214_20635"/>
<dbReference type="AlphaFoldDB" id="A0A7L5E720"/>
<keyword evidence="1" id="KW-0472">Membrane</keyword>
<dbReference type="Pfam" id="PF10990">
    <property type="entry name" value="DUF2809"/>
    <property type="match status" value="1"/>
</dbReference>
<feature type="transmembrane region" description="Helical" evidence="1">
    <location>
        <begin position="99"/>
        <end position="117"/>
    </location>
</feature>
<feature type="transmembrane region" description="Helical" evidence="1">
    <location>
        <begin position="9"/>
        <end position="26"/>
    </location>
</feature>
<keyword evidence="1" id="KW-0812">Transmembrane</keyword>
<sequence>MVFTFNKSYFCWFIILLDVEFFIGLFMHDSIVRPYGGDFLVVIMLYCIVKSFSKTKPYSTGMAILVFAYVVEVSQYFHLVNRLGLQQSSLAKVIIGTSFAWTDLLAYTLGMCLTLLVERRRTRRRMQTK</sequence>
<name>A0A7L5E720_9SPHI</name>
<feature type="transmembrane region" description="Helical" evidence="1">
    <location>
        <begin position="61"/>
        <end position="79"/>
    </location>
</feature>
<reference evidence="2 3" key="1">
    <citation type="submission" date="2020-04" db="EMBL/GenBank/DDBJ databases">
        <title>Genome sequencing of novel species.</title>
        <authorList>
            <person name="Heo J."/>
            <person name="Kim S.-J."/>
            <person name="Kim J.-S."/>
            <person name="Hong S.-B."/>
            <person name="Kwon S.-W."/>
        </authorList>
    </citation>
    <scope>NUCLEOTIDE SEQUENCE [LARGE SCALE GENOMIC DNA]</scope>
    <source>
        <strain evidence="2 3">F39-2</strain>
    </source>
</reference>
<gene>
    <name evidence="2" type="ORF">HH214_20635</name>
</gene>
<evidence type="ECO:0000313" key="3">
    <source>
        <dbReference type="Proteomes" id="UP000503278"/>
    </source>
</evidence>
<feature type="transmembrane region" description="Helical" evidence="1">
    <location>
        <begin position="32"/>
        <end position="49"/>
    </location>
</feature>
<organism evidence="2 3">
    <name type="scientific">Mucilaginibacter robiniae</name>
    <dbReference type="NCBI Taxonomy" id="2728022"/>
    <lineage>
        <taxon>Bacteria</taxon>
        <taxon>Pseudomonadati</taxon>
        <taxon>Bacteroidota</taxon>
        <taxon>Sphingobacteriia</taxon>
        <taxon>Sphingobacteriales</taxon>
        <taxon>Sphingobacteriaceae</taxon>
        <taxon>Mucilaginibacter</taxon>
    </lineage>
</organism>
<dbReference type="InterPro" id="IPR021257">
    <property type="entry name" value="DUF2809"/>
</dbReference>
<accession>A0A7L5E720</accession>
<evidence type="ECO:0000256" key="1">
    <source>
        <dbReference type="SAM" id="Phobius"/>
    </source>
</evidence>
<proteinExistence type="predicted"/>
<dbReference type="Proteomes" id="UP000503278">
    <property type="component" value="Chromosome"/>
</dbReference>
<keyword evidence="1" id="KW-1133">Transmembrane helix</keyword>
<dbReference type="EMBL" id="CP051682">
    <property type="protein sequence ID" value="QJD98109.1"/>
    <property type="molecule type" value="Genomic_DNA"/>
</dbReference>
<keyword evidence="3" id="KW-1185">Reference proteome</keyword>
<protein>
    <submittedName>
        <fullName evidence="2">DUF2809 domain-containing protein</fullName>
    </submittedName>
</protein>